<dbReference type="GO" id="GO:0016301">
    <property type="term" value="F:kinase activity"/>
    <property type="evidence" value="ECO:0007669"/>
    <property type="project" value="UniProtKB-KW"/>
</dbReference>
<comment type="caution">
    <text evidence="2">The sequence shown here is derived from an EMBL/GenBank/DDBJ whole genome shotgun (WGS) entry which is preliminary data.</text>
</comment>
<keyword evidence="3" id="KW-1185">Reference proteome</keyword>
<dbReference type="RefSeq" id="WP_071470014.1">
    <property type="nucleotide sequence ID" value="NZ_MEHT01000023.1"/>
</dbReference>
<dbReference type="AlphaFoldDB" id="A0A2W7PYU6"/>
<dbReference type="Gene3D" id="3.30.200.20">
    <property type="entry name" value="Phosphorylase Kinase, domain 1"/>
    <property type="match status" value="1"/>
</dbReference>
<dbReference type="PANTHER" id="PTHR47829">
    <property type="entry name" value="HYDROLASE, PUTATIVE (AFU_ORTHOLOGUE AFUA_1G12880)-RELATED"/>
    <property type="match status" value="1"/>
</dbReference>
<evidence type="ECO:0000313" key="3">
    <source>
        <dbReference type="Proteomes" id="UP000249364"/>
    </source>
</evidence>
<proteinExistence type="predicted"/>
<reference evidence="2 3" key="1">
    <citation type="submission" date="2018-06" db="EMBL/GenBank/DDBJ databases">
        <title>Genomic Encyclopedia of Archaeal and Bacterial Type Strains, Phase II (KMG-II): from individual species to whole genera.</title>
        <authorList>
            <person name="Goeker M."/>
        </authorList>
    </citation>
    <scope>NUCLEOTIDE SEQUENCE [LARGE SCALE GENOMIC DNA]</scope>
    <source>
        <strain evidence="2 3">DSM 13087</strain>
    </source>
</reference>
<evidence type="ECO:0000313" key="2">
    <source>
        <dbReference type="EMBL" id="PZX40713.1"/>
    </source>
</evidence>
<dbReference type="Gene3D" id="3.90.1200.10">
    <property type="match status" value="1"/>
</dbReference>
<dbReference type="InterPro" id="IPR002575">
    <property type="entry name" value="Aminoglycoside_PTrfase"/>
</dbReference>
<sequence>MTTQTDNHALDIAALAAWLAARSPASGLPVLHRIGGGQSNPTWFVDWGDARLVLRMKPHGPILPGAHAIEREFRVLRALQDSDVPVPKALWLEEDAAVLGAPFYVMERLEGRVFDNAALPDVSASERHEMYLDMARTLARLHALRPEALGLADYGRPGNYFARQITRWSGQYAASTGPRIADLDRLVEWLPANMPADDGAVSIAHGDFRIGNLMFHPTEPRVIGVLDWELSTLGHPLADLGFCVIPWHSAPDEYGGLLGTDWRGAGIPERAAFEAEYHAHALPTAPLAPFHVAFALFRFAVIFVGIADRARSGSAASSEAADLAPLAERFAHRAIEVIDAALKSEGAAQ</sequence>
<keyword evidence="2" id="KW-0418">Kinase</keyword>
<dbReference type="InterPro" id="IPR052898">
    <property type="entry name" value="ACAD10-like"/>
</dbReference>
<feature type="domain" description="Aminoglycoside phosphotransferase" evidence="1">
    <location>
        <begin position="32"/>
        <end position="253"/>
    </location>
</feature>
<dbReference type="STRING" id="121821.GCA_001870675_01239"/>
<organism evidence="2 3">
    <name type="scientific">Roseinatronobacter thiooxidans</name>
    <dbReference type="NCBI Taxonomy" id="121821"/>
    <lineage>
        <taxon>Bacteria</taxon>
        <taxon>Pseudomonadati</taxon>
        <taxon>Pseudomonadota</taxon>
        <taxon>Alphaproteobacteria</taxon>
        <taxon>Rhodobacterales</taxon>
        <taxon>Paracoccaceae</taxon>
        <taxon>Roseinatronobacter</taxon>
    </lineage>
</organism>
<name>A0A2W7PYU6_9RHOB</name>
<gene>
    <name evidence="2" type="ORF">LY56_02596</name>
</gene>
<dbReference type="CDD" id="cd05154">
    <property type="entry name" value="ACAD10_11_N-like"/>
    <property type="match status" value="1"/>
</dbReference>
<dbReference type="Proteomes" id="UP000249364">
    <property type="component" value="Unassembled WGS sequence"/>
</dbReference>
<dbReference type="SUPFAM" id="SSF56112">
    <property type="entry name" value="Protein kinase-like (PK-like)"/>
    <property type="match status" value="1"/>
</dbReference>
<accession>A0A2W7PYU6</accession>
<keyword evidence="2" id="KW-0808">Transferase</keyword>
<dbReference type="PANTHER" id="PTHR47829:SF1">
    <property type="entry name" value="HAD FAMILY PHOSPHATASE"/>
    <property type="match status" value="1"/>
</dbReference>
<evidence type="ECO:0000259" key="1">
    <source>
        <dbReference type="Pfam" id="PF01636"/>
    </source>
</evidence>
<dbReference type="OrthoDB" id="3806873at2"/>
<dbReference type="Pfam" id="PF01636">
    <property type="entry name" value="APH"/>
    <property type="match status" value="1"/>
</dbReference>
<dbReference type="InterPro" id="IPR041726">
    <property type="entry name" value="ACAD10_11_N"/>
</dbReference>
<protein>
    <submittedName>
        <fullName evidence="2">Aminoglycoside phosphotransferase (APT) family kinase protein</fullName>
    </submittedName>
</protein>
<dbReference type="InterPro" id="IPR011009">
    <property type="entry name" value="Kinase-like_dom_sf"/>
</dbReference>
<dbReference type="EMBL" id="QKZQ01000012">
    <property type="protein sequence ID" value="PZX40713.1"/>
    <property type="molecule type" value="Genomic_DNA"/>
</dbReference>